<evidence type="ECO:0000256" key="1">
    <source>
        <dbReference type="SAM" id="MobiDB-lite"/>
    </source>
</evidence>
<feature type="region of interest" description="Disordered" evidence="1">
    <location>
        <begin position="91"/>
        <end position="117"/>
    </location>
</feature>
<name>K0RHQ6_THAOC</name>
<keyword evidence="3" id="KW-1185">Reference proteome</keyword>
<evidence type="ECO:0000313" key="3">
    <source>
        <dbReference type="Proteomes" id="UP000266841"/>
    </source>
</evidence>
<sequence>MRHQSWKTSTSTTVHNTSNRLPKTARERTRNDKPSSLGGAAARAASSHCATTGRKAKAPPPRGRPQKAAARAHSLCCSPKEQVRLPIRGMDRVSTRSTSRSHRAAAPSAPGMNEPLNAPLGSVEDELRFALGGDVDVQLFDGDIDEALRSAAAGGDDDGSVADPFASRPGSPLDPHGAGDRGSSPLGFPHRDPFQSDERYGHAAPAAAASDGPYLGLSRLVSMPGDDGCDGPTYVAPQRPAPPAGGTTWTP</sequence>
<reference evidence="2 3" key="1">
    <citation type="journal article" date="2012" name="Genome Biol.">
        <title>Genome and low-iron response of an oceanic diatom adapted to chronic iron limitation.</title>
        <authorList>
            <person name="Lommer M."/>
            <person name="Specht M."/>
            <person name="Roy A.S."/>
            <person name="Kraemer L."/>
            <person name="Andreson R."/>
            <person name="Gutowska M.A."/>
            <person name="Wolf J."/>
            <person name="Bergner S.V."/>
            <person name="Schilhabel M.B."/>
            <person name="Klostermeier U.C."/>
            <person name="Beiko R.G."/>
            <person name="Rosenstiel P."/>
            <person name="Hippler M."/>
            <person name="Laroche J."/>
        </authorList>
    </citation>
    <scope>NUCLEOTIDE SEQUENCE [LARGE SCALE GENOMIC DNA]</scope>
    <source>
        <strain evidence="2 3">CCMP1005</strain>
    </source>
</reference>
<feature type="region of interest" description="Disordered" evidence="1">
    <location>
        <begin position="150"/>
        <end position="251"/>
    </location>
</feature>
<accession>K0RHQ6</accession>
<feature type="compositionally biased region" description="Low complexity" evidence="1">
    <location>
        <begin position="8"/>
        <end position="19"/>
    </location>
</feature>
<feature type="compositionally biased region" description="Basic and acidic residues" evidence="1">
    <location>
        <begin position="189"/>
        <end position="201"/>
    </location>
</feature>
<dbReference type="Proteomes" id="UP000266841">
    <property type="component" value="Unassembled WGS sequence"/>
</dbReference>
<gene>
    <name evidence="2" type="ORF">THAOC_32721</name>
</gene>
<comment type="caution">
    <text evidence="2">The sequence shown here is derived from an EMBL/GenBank/DDBJ whole genome shotgun (WGS) entry which is preliminary data.</text>
</comment>
<feature type="region of interest" description="Disordered" evidence="1">
    <location>
        <begin position="1"/>
        <end position="74"/>
    </location>
</feature>
<evidence type="ECO:0000313" key="2">
    <source>
        <dbReference type="EMBL" id="EJK48476.1"/>
    </source>
</evidence>
<feature type="non-terminal residue" evidence="2">
    <location>
        <position position="251"/>
    </location>
</feature>
<feature type="compositionally biased region" description="Basic and acidic residues" evidence="1">
    <location>
        <begin position="24"/>
        <end position="33"/>
    </location>
</feature>
<proteinExistence type="predicted"/>
<protein>
    <submittedName>
        <fullName evidence="2">Uncharacterized protein</fullName>
    </submittedName>
</protein>
<dbReference type="AlphaFoldDB" id="K0RHQ6"/>
<dbReference type="EMBL" id="AGNL01045791">
    <property type="protein sequence ID" value="EJK48476.1"/>
    <property type="molecule type" value="Genomic_DNA"/>
</dbReference>
<organism evidence="2 3">
    <name type="scientific">Thalassiosira oceanica</name>
    <name type="common">Marine diatom</name>
    <dbReference type="NCBI Taxonomy" id="159749"/>
    <lineage>
        <taxon>Eukaryota</taxon>
        <taxon>Sar</taxon>
        <taxon>Stramenopiles</taxon>
        <taxon>Ochrophyta</taxon>
        <taxon>Bacillariophyta</taxon>
        <taxon>Coscinodiscophyceae</taxon>
        <taxon>Thalassiosirophycidae</taxon>
        <taxon>Thalassiosirales</taxon>
        <taxon>Thalassiosiraceae</taxon>
        <taxon>Thalassiosira</taxon>
    </lineage>
</organism>
<feature type="compositionally biased region" description="Low complexity" evidence="1">
    <location>
        <begin position="35"/>
        <end position="47"/>
    </location>
</feature>